<organism evidence="1 2">
    <name type="scientific">Corynebacterium striatum</name>
    <dbReference type="NCBI Taxonomy" id="43770"/>
    <lineage>
        <taxon>Bacteria</taxon>
        <taxon>Bacillati</taxon>
        <taxon>Actinomycetota</taxon>
        <taxon>Actinomycetes</taxon>
        <taxon>Mycobacteriales</taxon>
        <taxon>Corynebacteriaceae</taxon>
        <taxon>Corynebacterium</taxon>
    </lineage>
</organism>
<protein>
    <submittedName>
        <fullName evidence="1">Uncharacterized protein</fullName>
    </submittedName>
</protein>
<gene>
    <name evidence="1" type="ORF">CBE89_10545</name>
</gene>
<dbReference type="RefSeq" id="WP_086891905.1">
    <property type="nucleotide sequence ID" value="NZ_CP021252.1"/>
</dbReference>
<sequence>MSSFIIDYTALREAVLEGHDLELRATVPVDLDIKEASWGLEEKLGRGRDEGIGGHNWTAIIDITVTGETEGDMEQAVVDATETITDHYRTWGYEEIYWDPMEVL</sequence>
<proteinExistence type="predicted"/>
<dbReference type="KEGG" id="cstr:CBE89_10545"/>
<dbReference type="EMBL" id="CP021252">
    <property type="protein sequence ID" value="ART21874.1"/>
    <property type="molecule type" value="Genomic_DNA"/>
</dbReference>
<reference evidence="1 2" key="1">
    <citation type="submission" date="2017-05" db="EMBL/GenBank/DDBJ databases">
        <title>Complete genome sequence of Corynebacterium striatum KC-Na-1 isolated from Neophocaena asiaeorientalis in Korea.</title>
        <authorList>
            <person name="Kim J.H."/>
            <person name="Lee K."/>
        </authorList>
    </citation>
    <scope>NUCLEOTIDE SEQUENCE [LARGE SCALE GENOMIC DNA]</scope>
    <source>
        <strain evidence="1 2">KC-Na-01</strain>
    </source>
</reference>
<evidence type="ECO:0000313" key="1">
    <source>
        <dbReference type="EMBL" id="ART21874.1"/>
    </source>
</evidence>
<evidence type="ECO:0000313" key="2">
    <source>
        <dbReference type="Proteomes" id="UP000250197"/>
    </source>
</evidence>
<dbReference type="AlphaFoldDB" id="A0A2Z2J4X0"/>
<accession>A0A2Z2J4X0</accession>
<name>A0A2Z2J4X0_CORST</name>
<dbReference type="Proteomes" id="UP000250197">
    <property type="component" value="Chromosome"/>
</dbReference>